<dbReference type="GO" id="GO:0030688">
    <property type="term" value="C:preribosome, small subunit precursor"/>
    <property type="evidence" value="ECO:0007669"/>
    <property type="project" value="TreeGrafter"/>
</dbReference>
<dbReference type="PANTHER" id="PTHR12821">
    <property type="entry name" value="BYSTIN"/>
    <property type="match status" value="1"/>
</dbReference>
<dbReference type="Proteomes" id="UP000541610">
    <property type="component" value="Unassembled WGS sequence"/>
</dbReference>
<keyword evidence="3" id="KW-0472">Membrane</keyword>
<feature type="compositionally biased region" description="Polar residues" evidence="2">
    <location>
        <begin position="925"/>
        <end position="943"/>
    </location>
</feature>
<keyword evidence="3" id="KW-0812">Transmembrane</keyword>
<dbReference type="InterPro" id="IPR036397">
    <property type="entry name" value="RNaseH_sf"/>
</dbReference>
<dbReference type="GO" id="GO:0005730">
    <property type="term" value="C:nucleolus"/>
    <property type="evidence" value="ECO:0007669"/>
    <property type="project" value="TreeGrafter"/>
</dbReference>
<dbReference type="InterPro" id="IPR012337">
    <property type="entry name" value="RNaseH-like_sf"/>
</dbReference>
<evidence type="ECO:0000256" key="3">
    <source>
        <dbReference type="SAM" id="Phobius"/>
    </source>
</evidence>
<dbReference type="Gene3D" id="3.30.420.10">
    <property type="entry name" value="Ribonuclease H-like superfamily/Ribonuclease H"/>
    <property type="match status" value="1"/>
</dbReference>
<dbReference type="GO" id="GO:0006364">
    <property type="term" value="P:rRNA processing"/>
    <property type="evidence" value="ECO:0007669"/>
    <property type="project" value="TreeGrafter"/>
</dbReference>
<feature type="transmembrane region" description="Helical" evidence="3">
    <location>
        <begin position="588"/>
        <end position="610"/>
    </location>
</feature>
<dbReference type="EMBL" id="JABANP010000056">
    <property type="protein sequence ID" value="KAF4692673.1"/>
    <property type="molecule type" value="Genomic_DNA"/>
</dbReference>
<dbReference type="InterPro" id="IPR001584">
    <property type="entry name" value="Integrase_cat-core"/>
</dbReference>
<feature type="region of interest" description="Disordered" evidence="2">
    <location>
        <begin position="917"/>
        <end position="1052"/>
    </location>
</feature>
<dbReference type="PROSITE" id="PS50994">
    <property type="entry name" value="INTEGRASE"/>
    <property type="match status" value="1"/>
</dbReference>
<feature type="compositionally biased region" description="Low complexity" evidence="2">
    <location>
        <begin position="998"/>
        <end position="1007"/>
    </location>
</feature>
<keyword evidence="3" id="KW-1133">Transmembrane helix</keyword>
<dbReference type="OrthoDB" id="2192561at2759"/>
<sequence>MDPILADINHLPVGICHGVMKPMVTQTGNVCGVYCEGVRFGLEWPRIAVTLLTIVRNVLQLLPLVTQDYCNSLEVIEIWLVVKLVFFNHWLTKFELVSGIQGWNEEKQREYMPLFFEGPAWDVYESLPAATTATKGALVTAMEAAFSPTKSDAWVQFQARDFREGTDPSTAPSVLAERFVAGLPSSAAEQIRLLAAPEGPISHSKSPRVYVQVQSKLKCVSVLDTGSAVSLVSSETSASMVFSCITLVAGYLALWQLMFLLPLMWHWKDDQPPLNPIYSRLAKYPVKLTAQQEQQYDQELSSWISSGWLIPYDEKKFGPVKVRLDPSLYPYQVVRYRGSRYVLSRMCFWTLHIASDSYVDDIYVADKALVPKVIEQFRLFGLPCLELVDDHGDLCWTRRPDWCGRLTSHYPICDWLRPATSYLKRICCEGLGSNAAWDRPVLPDVKKCCDDVAWSSLSIRSDGTIVPLEDSCWLVAKRNTAIDDEDGITANVQRLPGNDFDNCDDICLLPRDHGPNVDPRGELSSAPSAKMIHLEEERKTEDRQHKFWLLLLLVPILRSLLILISWYMTVHSQHHNFLRRMLVYCHRLMFVQMMAFFVGDLPVGICHGVMKPMVTQTGNDCRDFVDHCSQCAAATTTRRNPIAPTTGATAVTGDGPWSIVFADTISFNPTAHRTEAVLVMFDSFTKWIEVEFLQKNNGICVASGLRRAFLRWGPPQVLRIDSGPEMWNSTTRTLLDNYHVKVRRGTPRHPQSQGGVERAHRSLLLILRKLCDRYADSEHFERVFLEAVHYYRCRPTSTLGLSPMLCMCGWEDRTLSDTDYSGYQWDVQTWSKMLQDRQARLCDYIDDVLSPQSPSVPSSPPQVAFMPGDSVMLLRSERRNKLLPPYERGYRVVQQMAPTMVRLAKPSSRRTMDAHISQVLPDTPQPTHSTDAITRPTGSSPLSATRDDDDDDDDDDAHHEDDDDDDDVYVILNSSYGVQDGDVQSPGDVESPLLSADSSSSSSSSSSRTSGGFLSPDDSNSERSALSSQPPTPRDVGGHSLRPRAVLRPPERYMQQEEELMLRQGFRRCLVKKGRHRGTGGPDEGMESVPSKITERILKAAQQQQLEEAEDGDAKTPEVEAGEVEVDEEGRVRIGAEVTEADEAAQAQFRSNEEEPKRLTLADIIEQKLREREAGSSGGGSKVQSAEDASEAINPQVVRVYSDIGKWLSTYKSGKIPKAFKIIPSLINWEEVLFITNPVEWTPAATREATKIFVSNLSPKQAQRYLNLVLLPAVREDIAVNKRLNFHYYEALKAATFKPAAWFKGIFLPLIICPTCTIREAVIVCSVLSKCSLPVLHSAAALVRLCQLSGYSWPGPTASIAIRTIINKKYSLPTRAVTAVVDHYKGFIPDEREMPVLWHQSLLAFVQRYKHELSQSEIQTLKAVMKAHPHKEITIEIRRELSAAEDTRTGKMLAGLAPAGGASNDPFPSLRQFTAPAAMDLS</sequence>
<dbReference type="Pfam" id="PF23088">
    <property type="entry name" value="DUF7047"/>
    <property type="match status" value="1"/>
</dbReference>
<name>A0A7J6P929_PEROL</name>
<dbReference type="Pfam" id="PF05291">
    <property type="entry name" value="Bystin"/>
    <property type="match status" value="1"/>
</dbReference>
<dbReference type="InterPro" id="IPR055475">
    <property type="entry name" value="DUF7047"/>
</dbReference>
<dbReference type="GO" id="GO:0030515">
    <property type="term" value="F:snoRNA binding"/>
    <property type="evidence" value="ECO:0007669"/>
    <property type="project" value="TreeGrafter"/>
</dbReference>
<dbReference type="Pfam" id="PF00665">
    <property type="entry name" value="rve"/>
    <property type="match status" value="1"/>
</dbReference>
<comment type="similarity">
    <text evidence="1">Belongs to the bystin family.</text>
</comment>
<protein>
    <recommendedName>
        <fullName evidence="4">Integrase catalytic domain-containing protein</fullName>
    </recommendedName>
</protein>
<feature type="region of interest" description="Disordered" evidence="2">
    <location>
        <begin position="1101"/>
        <end position="1125"/>
    </location>
</feature>
<evidence type="ECO:0000256" key="1">
    <source>
        <dbReference type="ARBA" id="ARBA00007114"/>
    </source>
</evidence>
<feature type="compositionally biased region" description="Acidic residues" evidence="2">
    <location>
        <begin position="947"/>
        <end position="968"/>
    </location>
</feature>
<dbReference type="SUPFAM" id="SSF53098">
    <property type="entry name" value="Ribonuclease H-like"/>
    <property type="match status" value="1"/>
</dbReference>
<organism evidence="5 6">
    <name type="scientific">Perkinsus olseni</name>
    <name type="common">Perkinsus atlanticus</name>
    <dbReference type="NCBI Taxonomy" id="32597"/>
    <lineage>
        <taxon>Eukaryota</taxon>
        <taxon>Sar</taxon>
        <taxon>Alveolata</taxon>
        <taxon>Perkinsozoa</taxon>
        <taxon>Perkinsea</taxon>
        <taxon>Perkinsida</taxon>
        <taxon>Perkinsidae</taxon>
        <taxon>Perkinsus</taxon>
    </lineage>
</organism>
<evidence type="ECO:0000256" key="2">
    <source>
        <dbReference type="SAM" id="MobiDB-lite"/>
    </source>
</evidence>
<feature type="domain" description="Integrase catalytic" evidence="4">
    <location>
        <begin position="652"/>
        <end position="811"/>
    </location>
</feature>
<evidence type="ECO:0000259" key="4">
    <source>
        <dbReference type="PROSITE" id="PS50994"/>
    </source>
</evidence>
<evidence type="ECO:0000313" key="6">
    <source>
        <dbReference type="Proteomes" id="UP000541610"/>
    </source>
</evidence>
<dbReference type="InterPro" id="IPR007955">
    <property type="entry name" value="Bystin"/>
</dbReference>
<comment type="caution">
    <text evidence="5">The sequence shown here is derived from an EMBL/GenBank/DDBJ whole genome shotgun (WGS) entry which is preliminary data.</text>
</comment>
<dbReference type="Gene3D" id="1.25.40.480">
    <property type="match status" value="1"/>
</dbReference>
<gene>
    <name evidence="5" type="ORF">FOZ60_012788</name>
</gene>
<proteinExistence type="inferred from homology"/>
<reference evidence="5 6" key="1">
    <citation type="submission" date="2020-04" db="EMBL/GenBank/DDBJ databases">
        <title>Perkinsus olseni comparative genomics.</title>
        <authorList>
            <person name="Bogema D.R."/>
        </authorList>
    </citation>
    <scope>NUCLEOTIDE SEQUENCE [LARGE SCALE GENOMIC DNA]</scope>
    <source>
        <strain evidence="5">00978-12</strain>
    </source>
</reference>
<dbReference type="PANTHER" id="PTHR12821:SF0">
    <property type="entry name" value="BYSTIN"/>
    <property type="match status" value="1"/>
</dbReference>
<dbReference type="GO" id="GO:0015074">
    <property type="term" value="P:DNA integration"/>
    <property type="evidence" value="ECO:0007669"/>
    <property type="project" value="InterPro"/>
</dbReference>
<accession>A0A7J6P929</accession>
<dbReference type="GO" id="GO:0005737">
    <property type="term" value="C:cytoplasm"/>
    <property type="evidence" value="ECO:0007669"/>
    <property type="project" value="TreeGrafter"/>
</dbReference>
<evidence type="ECO:0000313" key="5">
    <source>
        <dbReference type="EMBL" id="KAF4692673.1"/>
    </source>
</evidence>
<feature type="transmembrane region" description="Helical" evidence="3">
    <location>
        <begin position="547"/>
        <end position="568"/>
    </location>
</feature>